<dbReference type="Proteomes" id="UP000204364">
    <property type="component" value="Segment"/>
</dbReference>
<dbReference type="GeneID" id="30310008"/>
<dbReference type="InterPro" id="IPR055864">
    <property type="entry name" value="DUF7441"/>
</dbReference>
<name>A0A1D8KS69_9CAUD</name>
<dbReference type="OrthoDB" id="28815at10239"/>
<proteinExistence type="predicted"/>
<evidence type="ECO:0000259" key="1">
    <source>
        <dbReference type="Pfam" id="PF24225"/>
    </source>
</evidence>
<dbReference type="RefSeq" id="YP_009325044.1">
    <property type="nucleotide sequence ID" value="NC_031944.1"/>
</dbReference>
<organism evidence="2 3">
    <name type="scientific">Synechococcus phage S-WAM1</name>
    <dbReference type="NCBI Taxonomy" id="1815521"/>
    <lineage>
        <taxon>Viruses</taxon>
        <taxon>Duplodnaviria</taxon>
        <taxon>Heunggongvirae</taxon>
        <taxon>Uroviricota</taxon>
        <taxon>Caudoviricetes</taxon>
        <taxon>Pantevenvirales</taxon>
        <taxon>Kyanoviridae</taxon>
        <taxon>Sokavirus</taxon>
        <taxon>Sokavirus swam1</taxon>
    </lineage>
</organism>
<sequence length="64" mass="7541">MSNESFTLTSTAPYDRHRYKIWCNDDTVKIVDSYDEVLTAWWNYPQYCRIVEVIDQKSKGGGFV</sequence>
<protein>
    <recommendedName>
        <fullName evidence="1">DUF7441 domain-containing protein</fullName>
    </recommendedName>
</protein>
<reference evidence="2 3" key="1">
    <citation type="journal article" date="2016" name="Virology">
        <title>The genomic content and context of auxiliary metabolic genes in marine cyanomyoviruses.</title>
        <authorList>
            <person name="Crummett L.T."/>
            <person name="Puxty R.J."/>
            <person name="Weihe C."/>
            <person name="Marston M.F."/>
            <person name="Martiny J.B."/>
        </authorList>
    </citation>
    <scope>NUCLEOTIDE SEQUENCE [LARGE SCALE GENOMIC DNA]</scope>
    <source>
        <strain evidence="2">0810PA09</strain>
    </source>
</reference>
<gene>
    <name evidence="2" type="ORF">P090810_055</name>
</gene>
<evidence type="ECO:0000313" key="2">
    <source>
        <dbReference type="EMBL" id="AOV61528.1"/>
    </source>
</evidence>
<keyword evidence="3" id="KW-1185">Reference proteome</keyword>
<accession>A0A1D8KS69</accession>
<evidence type="ECO:0000313" key="3">
    <source>
        <dbReference type="Proteomes" id="UP000204364"/>
    </source>
</evidence>
<dbReference type="EMBL" id="KU686210">
    <property type="protein sequence ID" value="AOV61528.1"/>
    <property type="molecule type" value="Genomic_DNA"/>
</dbReference>
<dbReference type="Pfam" id="PF24225">
    <property type="entry name" value="DUF7441"/>
    <property type="match status" value="1"/>
</dbReference>
<dbReference type="KEGG" id="vg:30310008"/>
<feature type="domain" description="DUF7441" evidence="1">
    <location>
        <begin position="2"/>
        <end position="63"/>
    </location>
</feature>